<dbReference type="InterPro" id="IPR036291">
    <property type="entry name" value="NAD(P)-bd_dom_sf"/>
</dbReference>
<dbReference type="GO" id="GO:0005737">
    <property type="term" value="C:cytoplasm"/>
    <property type="evidence" value="ECO:0007669"/>
    <property type="project" value="TreeGrafter"/>
</dbReference>
<organism evidence="2 3">
    <name type="scientific">Bermanella marisrubri</name>
    <dbReference type="NCBI Taxonomy" id="207949"/>
    <lineage>
        <taxon>Bacteria</taxon>
        <taxon>Pseudomonadati</taxon>
        <taxon>Pseudomonadota</taxon>
        <taxon>Gammaproteobacteria</taxon>
        <taxon>Oceanospirillales</taxon>
        <taxon>Oceanospirillaceae</taxon>
        <taxon>Bermanella</taxon>
    </lineage>
</organism>
<dbReference type="PANTHER" id="PTHR48079">
    <property type="entry name" value="PROTEIN YEEZ"/>
    <property type="match status" value="1"/>
</dbReference>
<evidence type="ECO:0000259" key="1">
    <source>
        <dbReference type="Pfam" id="PF01370"/>
    </source>
</evidence>
<comment type="caution">
    <text evidence="2">The sequence shown here is derived from an EMBL/GenBank/DDBJ whole genome shotgun (WGS) entry which is preliminary data.</text>
</comment>
<dbReference type="Pfam" id="PF01370">
    <property type="entry name" value="Epimerase"/>
    <property type="match status" value="1"/>
</dbReference>
<protein>
    <submittedName>
        <fullName evidence="2">ActC family protein</fullName>
    </submittedName>
</protein>
<keyword evidence="3" id="KW-1185">Reference proteome</keyword>
<dbReference type="EMBL" id="AAQH01000003">
    <property type="protein sequence ID" value="EAT13057.1"/>
    <property type="molecule type" value="Genomic_DNA"/>
</dbReference>
<dbReference type="RefSeq" id="WP_007018128.1">
    <property type="nucleotide sequence ID" value="NZ_CH724115.1"/>
</dbReference>
<reference evidence="2 3" key="1">
    <citation type="submission" date="2006-03" db="EMBL/GenBank/DDBJ databases">
        <authorList>
            <person name="Pinhassi J."/>
            <person name="Pedros-Alio C."/>
            <person name="Ferriera S."/>
            <person name="Johnson J."/>
            <person name="Kravitz S."/>
            <person name="Halpern A."/>
            <person name="Remington K."/>
            <person name="Beeson K."/>
            <person name="Tran B."/>
            <person name="Rogers Y.-H."/>
            <person name="Friedman R."/>
            <person name="Venter J.C."/>
        </authorList>
    </citation>
    <scope>NUCLEOTIDE SEQUENCE [LARGE SCALE GENOMIC DNA]</scope>
    <source>
        <strain evidence="2 3">RED65</strain>
    </source>
</reference>
<dbReference type="GO" id="GO:0004029">
    <property type="term" value="F:aldehyde dehydrogenase (NAD+) activity"/>
    <property type="evidence" value="ECO:0007669"/>
    <property type="project" value="TreeGrafter"/>
</dbReference>
<dbReference type="HOGENOM" id="CLU_007383_11_2_6"/>
<dbReference type="PANTHER" id="PTHR48079:SF6">
    <property type="entry name" value="NAD(P)-BINDING DOMAIN-CONTAINING PROTEIN-RELATED"/>
    <property type="match status" value="1"/>
</dbReference>
<dbReference type="CDD" id="cd05266">
    <property type="entry name" value="SDR_a4"/>
    <property type="match status" value="1"/>
</dbReference>
<dbReference type="InterPro" id="IPR001509">
    <property type="entry name" value="Epimerase_deHydtase"/>
</dbReference>
<proteinExistence type="predicted"/>
<evidence type="ECO:0000313" key="2">
    <source>
        <dbReference type="EMBL" id="EAT13057.1"/>
    </source>
</evidence>
<accession>Q1N408</accession>
<dbReference type="STRING" id="207949.RED65_15212"/>
<dbReference type="Gene3D" id="3.40.50.720">
    <property type="entry name" value="NAD(P)-binding Rossmann-like Domain"/>
    <property type="match status" value="1"/>
</dbReference>
<dbReference type="OrthoDB" id="9808276at2"/>
<gene>
    <name evidence="2" type="ORF">RED65_15212</name>
</gene>
<sequence>MARFLIVGSGDIGGGLARSLKQQGHDVWGMRRSEKSIGEGIHTISADVSDMETLIGILPERIDYVVYCVASPEFSEEGYDKYYVMGLRHILALLKQNHESPKRIFFVSSTSVYPHHDGAVVNEETELEPTAFAGRKMLEAESTLLHSDFTGTVVRFSGIYGPGRTRLINQAKKGAHCDPEPDVWTNRIHRDDCIGVLSFLIEQDEKGTALDSVYLASDPTPTPIFEVFEWLKDRIGDVEPDHDVPEVTRRGSKRCDSSRLVKLGYRFKYKDYQQGYDEILTEMGY</sequence>
<feature type="domain" description="NAD-dependent epimerase/dehydratase" evidence="1">
    <location>
        <begin position="8"/>
        <end position="194"/>
    </location>
</feature>
<dbReference type="SUPFAM" id="SSF51735">
    <property type="entry name" value="NAD(P)-binding Rossmann-fold domains"/>
    <property type="match status" value="1"/>
</dbReference>
<dbReference type="Proteomes" id="UP000004263">
    <property type="component" value="Unassembled WGS sequence"/>
</dbReference>
<dbReference type="AlphaFoldDB" id="Q1N408"/>
<evidence type="ECO:0000313" key="3">
    <source>
        <dbReference type="Proteomes" id="UP000004263"/>
    </source>
</evidence>
<name>Q1N408_9GAMM</name>
<dbReference type="InterPro" id="IPR051783">
    <property type="entry name" value="NAD(P)-dependent_oxidoreduct"/>
</dbReference>